<keyword evidence="2" id="KW-1185">Reference proteome</keyword>
<sequence length="230" mass="26175">MKVLGIIPARGGSKGVKKKNIRIVDGLPLISYTIKAAQESELLTHFLVTTDSDEIIDVVKTTNSDFYKRDIKNAQDTSPIEPVIEEVLNTLDDSYDLIVLLQPTAPIRTGKDIDNVIQMFFDNSDTKSVVSVIELSDIHPARMYSIDNSLIMHSINKENERKRRQELESVYIRNGCIYAITTDAFKLHKKVILDTKKAYVMPENLWANVDTERDLLILEVLIKEWKKGNL</sequence>
<evidence type="ECO:0008006" key="3">
    <source>
        <dbReference type="Google" id="ProtNLM"/>
    </source>
</evidence>
<proteinExistence type="predicted"/>
<dbReference type="InterPro" id="IPR003329">
    <property type="entry name" value="Cytidylyl_trans"/>
</dbReference>
<dbReference type="InterPro" id="IPR029044">
    <property type="entry name" value="Nucleotide-diphossugar_trans"/>
</dbReference>
<dbReference type="RefSeq" id="WP_070235628.1">
    <property type="nucleotide sequence ID" value="NZ_CP017478.1"/>
</dbReference>
<dbReference type="KEGG" id="lul:LPB138_01925"/>
<dbReference type="Gene3D" id="3.90.550.10">
    <property type="entry name" value="Spore Coat Polysaccharide Biosynthesis Protein SpsA, Chain A"/>
    <property type="match status" value="1"/>
</dbReference>
<dbReference type="CDD" id="cd02513">
    <property type="entry name" value="CMP-NeuAc_Synthase"/>
    <property type="match status" value="1"/>
</dbReference>
<organism evidence="1 2">
    <name type="scientific">Urechidicola croceus</name>
    <dbReference type="NCBI Taxonomy" id="1850246"/>
    <lineage>
        <taxon>Bacteria</taxon>
        <taxon>Pseudomonadati</taxon>
        <taxon>Bacteroidota</taxon>
        <taxon>Flavobacteriia</taxon>
        <taxon>Flavobacteriales</taxon>
        <taxon>Flavobacteriaceae</taxon>
        <taxon>Urechidicola</taxon>
    </lineage>
</organism>
<accession>A0A1D8P4J4</accession>
<protein>
    <recommendedName>
        <fullName evidence="3">CMP-N-acetylneuraminic acid synthetase</fullName>
    </recommendedName>
</protein>
<dbReference type="InterPro" id="IPR050793">
    <property type="entry name" value="CMP-NeuNAc_synthase"/>
</dbReference>
<dbReference type="EMBL" id="CP017478">
    <property type="protein sequence ID" value="AOW19512.1"/>
    <property type="molecule type" value="Genomic_DNA"/>
</dbReference>
<dbReference type="AlphaFoldDB" id="A0A1D8P4J4"/>
<evidence type="ECO:0000313" key="1">
    <source>
        <dbReference type="EMBL" id="AOW19512.1"/>
    </source>
</evidence>
<gene>
    <name evidence="1" type="ORF">LPB138_01925</name>
</gene>
<dbReference type="Pfam" id="PF02348">
    <property type="entry name" value="CTP_transf_3"/>
    <property type="match status" value="1"/>
</dbReference>
<dbReference type="SUPFAM" id="SSF53448">
    <property type="entry name" value="Nucleotide-diphospho-sugar transferases"/>
    <property type="match status" value="1"/>
</dbReference>
<evidence type="ECO:0000313" key="2">
    <source>
        <dbReference type="Proteomes" id="UP000176050"/>
    </source>
</evidence>
<dbReference type="PANTHER" id="PTHR21485">
    <property type="entry name" value="HAD SUPERFAMILY MEMBERS CMAS AND KDSC"/>
    <property type="match status" value="1"/>
</dbReference>
<dbReference type="STRING" id="1850246.LPB138_01925"/>
<dbReference type="PANTHER" id="PTHR21485:SF6">
    <property type="entry name" value="N-ACYLNEURAMINATE CYTIDYLYLTRANSFERASE-RELATED"/>
    <property type="match status" value="1"/>
</dbReference>
<dbReference type="OrthoDB" id="9805604at2"/>
<dbReference type="Proteomes" id="UP000176050">
    <property type="component" value="Chromosome"/>
</dbReference>
<name>A0A1D8P4J4_9FLAO</name>
<reference evidence="1 2" key="1">
    <citation type="submission" date="2016-10" db="EMBL/GenBank/DDBJ databases">
        <title>Lutibacter sp. LPB0138, isolated from marine gastropod.</title>
        <authorList>
            <person name="Kim E."/>
            <person name="Yi H."/>
        </authorList>
    </citation>
    <scope>NUCLEOTIDE SEQUENCE [LARGE SCALE GENOMIC DNA]</scope>
    <source>
        <strain evidence="1 2">LPB0138</strain>
    </source>
</reference>
<dbReference type="GO" id="GO:0008781">
    <property type="term" value="F:N-acylneuraminate cytidylyltransferase activity"/>
    <property type="evidence" value="ECO:0007669"/>
    <property type="project" value="TreeGrafter"/>
</dbReference>